<dbReference type="SUPFAM" id="SSF158573">
    <property type="entry name" value="GINS helical bundle-like"/>
    <property type="match status" value="1"/>
</dbReference>
<organism evidence="9 10">
    <name type="scientific">Podila minutissima</name>
    <dbReference type="NCBI Taxonomy" id="64525"/>
    <lineage>
        <taxon>Eukaryota</taxon>
        <taxon>Fungi</taxon>
        <taxon>Fungi incertae sedis</taxon>
        <taxon>Mucoromycota</taxon>
        <taxon>Mortierellomycotina</taxon>
        <taxon>Mortierellomycetes</taxon>
        <taxon>Mortierellales</taxon>
        <taxon>Mortierellaceae</taxon>
        <taxon>Podila</taxon>
    </lineage>
</organism>
<dbReference type="Pfam" id="PF16922">
    <property type="entry name" value="SLD5_C"/>
    <property type="match status" value="1"/>
</dbReference>
<reference evidence="9" key="1">
    <citation type="journal article" date="2020" name="Fungal Divers.">
        <title>Resolving the Mortierellaceae phylogeny through synthesis of multi-gene phylogenetics and phylogenomics.</title>
        <authorList>
            <person name="Vandepol N."/>
            <person name="Liber J."/>
            <person name="Desiro A."/>
            <person name="Na H."/>
            <person name="Kennedy M."/>
            <person name="Barry K."/>
            <person name="Grigoriev I.V."/>
            <person name="Miller A.N."/>
            <person name="O'Donnell K."/>
            <person name="Stajich J.E."/>
            <person name="Bonito G."/>
        </authorList>
    </citation>
    <scope>NUCLEOTIDE SEQUENCE</scope>
    <source>
        <strain evidence="9">NVP1</strain>
    </source>
</reference>
<dbReference type="GO" id="GO:0000811">
    <property type="term" value="C:GINS complex"/>
    <property type="evidence" value="ECO:0007669"/>
    <property type="project" value="UniProtKB-UniRule"/>
</dbReference>
<dbReference type="PANTHER" id="PTHR21206">
    <property type="entry name" value="SLD5 PROTEIN"/>
    <property type="match status" value="1"/>
</dbReference>
<comment type="similarity">
    <text evidence="2 6">Belongs to the GINS4/SLD5 family.</text>
</comment>
<comment type="function">
    <text evidence="6">The GINS complex plays an essential role in the initiation of DNA replication.</text>
</comment>
<dbReference type="InterPro" id="IPR021151">
    <property type="entry name" value="GINS_A"/>
</dbReference>
<dbReference type="GO" id="GO:0006261">
    <property type="term" value="P:DNA-templated DNA replication"/>
    <property type="evidence" value="ECO:0007669"/>
    <property type="project" value="InterPro"/>
</dbReference>
<evidence type="ECO:0000256" key="4">
    <source>
        <dbReference type="ARBA" id="ARBA00022705"/>
    </source>
</evidence>
<dbReference type="InterPro" id="IPR008591">
    <property type="entry name" value="GINS_Sld5"/>
</dbReference>
<keyword evidence="5 6" id="KW-0539">Nucleus</keyword>
<evidence type="ECO:0000256" key="5">
    <source>
        <dbReference type="ARBA" id="ARBA00023242"/>
    </source>
</evidence>
<gene>
    <name evidence="9" type="primary">SLD5</name>
    <name evidence="9" type="ORF">BG006_009807</name>
</gene>
<keyword evidence="4 6" id="KW-0235">DNA replication</keyword>
<evidence type="ECO:0000313" key="10">
    <source>
        <dbReference type="Proteomes" id="UP000696485"/>
    </source>
</evidence>
<dbReference type="InterPro" id="IPR036224">
    <property type="entry name" value="GINS_bundle-like_dom_sf"/>
</dbReference>
<evidence type="ECO:0000256" key="6">
    <source>
        <dbReference type="PIRNR" id="PIRNR007764"/>
    </source>
</evidence>
<dbReference type="EMBL" id="JAAAUY010000734">
    <property type="protein sequence ID" value="KAF9326804.1"/>
    <property type="molecule type" value="Genomic_DNA"/>
</dbReference>
<dbReference type="Pfam" id="PF05916">
    <property type="entry name" value="Sld5"/>
    <property type="match status" value="1"/>
</dbReference>
<evidence type="ECO:0000259" key="7">
    <source>
        <dbReference type="Pfam" id="PF05916"/>
    </source>
</evidence>
<dbReference type="PIRSF" id="PIRSF007764">
    <property type="entry name" value="Sld5"/>
    <property type="match status" value="1"/>
</dbReference>
<evidence type="ECO:0000256" key="1">
    <source>
        <dbReference type="ARBA" id="ARBA00004123"/>
    </source>
</evidence>
<dbReference type="PANTHER" id="PTHR21206:SF0">
    <property type="entry name" value="DNA REPLICATION COMPLEX GINS PROTEIN SLD5"/>
    <property type="match status" value="1"/>
</dbReference>
<feature type="domain" description="DNA replication complex GINS protein SLD5 C-terminal" evidence="8">
    <location>
        <begin position="177"/>
        <end position="229"/>
    </location>
</feature>
<dbReference type="InterPro" id="IPR031633">
    <property type="entry name" value="SLD5_C"/>
</dbReference>
<dbReference type="CDD" id="cd11711">
    <property type="entry name" value="GINS_A_Sld5"/>
    <property type="match status" value="1"/>
</dbReference>
<dbReference type="GO" id="GO:0000727">
    <property type="term" value="P:double-strand break repair via break-induced replication"/>
    <property type="evidence" value="ECO:0007669"/>
    <property type="project" value="TreeGrafter"/>
</dbReference>
<evidence type="ECO:0000259" key="8">
    <source>
        <dbReference type="Pfam" id="PF16922"/>
    </source>
</evidence>
<sequence>MSLDDDHYHYQDRISASREPEDLLLTHDEPGDLVKRLTQAWINERAAPEILKYENDCVNGLVAKCDDQQAVIDELDTGNDASILISILYQTELERIKFVLRSYLRTRISKIERHCQFILKDLSSRRKLSKAETSYAESYLKTTQDHYHSSFLSSLPLTLQVQDDVVFHRKLNMVSEPSLDEGVFCRINEDIGYFQLGEGDPIVMETGQIYIFRYGAIRALLQRGQISLI</sequence>
<evidence type="ECO:0000313" key="9">
    <source>
        <dbReference type="EMBL" id="KAF9326804.1"/>
    </source>
</evidence>
<accession>A0A9P5SI33</accession>
<comment type="caution">
    <text evidence="9">The sequence shown here is derived from an EMBL/GenBank/DDBJ whole genome shotgun (WGS) entry which is preliminary data.</text>
</comment>
<dbReference type="CDD" id="cd21692">
    <property type="entry name" value="GINS_B_Sld5"/>
    <property type="match status" value="1"/>
</dbReference>
<evidence type="ECO:0000256" key="3">
    <source>
        <dbReference type="ARBA" id="ARBA00014804"/>
    </source>
</evidence>
<dbReference type="AlphaFoldDB" id="A0A9P5SI33"/>
<feature type="domain" description="GINS subunit" evidence="7">
    <location>
        <begin position="89"/>
        <end position="149"/>
    </location>
</feature>
<protein>
    <recommendedName>
        <fullName evidence="3 6">DNA replication complex GINS protein SLD5</fullName>
    </recommendedName>
</protein>
<proteinExistence type="inferred from homology"/>
<dbReference type="SUPFAM" id="SSF160059">
    <property type="entry name" value="PriA/YqbF domain"/>
    <property type="match status" value="1"/>
</dbReference>
<evidence type="ECO:0000256" key="2">
    <source>
        <dbReference type="ARBA" id="ARBA00008187"/>
    </source>
</evidence>
<comment type="subcellular location">
    <subcellularLocation>
        <location evidence="1 6">Nucleus</location>
    </subcellularLocation>
</comment>
<dbReference type="Proteomes" id="UP000696485">
    <property type="component" value="Unassembled WGS sequence"/>
</dbReference>
<dbReference type="InterPro" id="IPR038749">
    <property type="entry name" value="Sld5_GINS_A"/>
</dbReference>
<name>A0A9P5SI33_9FUNG</name>
<dbReference type="Gene3D" id="1.20.58.1030">
    <property type="match status" value="1"/>
</dbReference>
<keyword evidence="10" id="KW-1185">Reference proteome</keyword>